<dbReference type="Proteomes" id="UP000807769">
    <property type="component" value="Unassembled WGS sequence"/>
</dbReference>
<reference evidence="1" key="1">
    <citation type="journal article" date="2020" name="New Phytol.">
        <title>Comparative genomics reveals dynamic genome evolution in host specialist ectomycorrhizal fungi.</title>
        <authorList>
            <person name="Lofgren L.A."/>
            <person name="Nguyen N.H."/>
            <person name="Vilgalys R."/>
            <person name="Ruytinx J."/>
            <person name="Liao H.L."/>
            <person name="Branco S."/>
            <person name="Kuo A."/>
            <person name="LaButti K."/>
            <person name="Lipzen A."/>
            <person name="Andreopoulos W."/>
            <person name="Pangilinan J."/>
            <person name="Riley R."/>
            <person name="Hundley H."/>
            <person name="Na H."/>
            <person name="Barry K."/>
            <person name="Grigoriev I.V."/>
            <person name="Stajich J.E."/>
            <person name="Kennedy P.G."/>
        </authorList>
    </citation>
    <scope>NUCLEOTIDE SEQUENCE</scope>
    <source>
        <strain evidence="1">MN1</strain>
    </source>
</reference>
<accession>A0A9P7EMV1</accession>
<protein>
    <submittedName>
        <fullName evidence="1">Uncharacterized protein</fullName>
    </submittedName>
</protein>
<evidence type="ECO:0000313" key="1">
    <source>
        <dbReference type="EMBL" id="KAG1825589.1"/>
    </source>
</evidence>
<proteinExistence type="predicted"/>
<keyword evidence="2" id="KW-1185">Reference proteome</keyword>
<dbReference type="EMBL" id="JABBWG010000002">
    <property type="protein sequence ID" value="KAG1825589.1"/>
    <property type="molecule type" value="Genomic_DNA"/>
</dbReference>
<evidence type="ECO:0000313" key="2">
    <source>
        <dbReference type="Proteomes" id="UP000807769"/>
    </source>
</evidence>
<dbReference type="AlphaFoldDB" id="A0A9P7EMV1"/>
<sequence>MLVTHSQLDDPSRSTNMSYLQQNSDHERFPYAMYNHTLGIHQVVDPRQLSSHALFDMPVSSASNPSIQSSGSISHSVEMFVPMNIPQYNRDGSSTIMFQANTERNSLSIPLEECLQPGGGMHLKDAQEIMFPTVDRTQVQTFKLIIAWPGYDTMEYPIDIGTNEVPITRADLARQIAYHFFGFFIQCDNGRFTQRSLFEWKVGGRDGYSFHQIYLSTFWNIEGTSWGASIRVLKNA</sequence>
<organism evidence="1 2">
    <name type="scientific">Suillus subaureus</name>
    <dbReference type="NCBI Taxonomy" id="48587"/>
    <lineage>
        <taxon>Eukaryota</taxon>
        <taxon>Fungi</taxon>
        <taxon>Dikarya</taxon>
        <taxon>Basidiomycota</taxon>
        <taxon>Agaricomycotina</taxon>
        <taxon>Agaricomycetes</taxon>
        <taxon>Agaricomycetidae</taxon>
        <taxon>Boletales</taxon>
        <taxon>Suillineae</taxon>
        <taxon>Suillaceae</taxon>
        <taxon>Suillus</taxon>
    </lineage>
</organism>
<dbReference type="RefSeq" id="XP_041198842.1">
    <property type="nucleotide sequence ID" value="XM_041342823.1"/>
</dbReference>
<comment type="caution">
    <text evidence="1">The sequence shown here is derived from an EMBL/GenBank/DDBJ whole genome shotgun (WGS) entry which is preliminary data.</text>
</comment>
<gene>
    <name evidence="1" type="ORF">BJ212DRAFT_284370</name>
</gene>
<dbReference type="OrthoDB" id="2662268at2759"/>
<name>A0A9P7EMV1_9AGAM</name>
<dbReference type="GeneID" id="64636839"/>